<dbReference type="InterPro" id="IPR052192">
    <property type="entry name" value="Insect_Ionotropic_Sensory_Rcpt"/>
</dbReference>
<reference evidence="11" key="1">
    <citation type="submission" date="2014-08" db="EMBL/GenBank/DDBJ databases">
        <authorList>
            <person name="Murali S."/>
            <person name="Richards S."/>
            <person name="Bandaranaike D."/>
            <person name="Bellair M."/>
            <person name="Blankenburg K."/>
            <person name="Chao H."/>
            <person name="Dinh H."/>
            <person name="Doddapaneni H."/>
            <person name="Dugan-Rocha S."/>
            <person name="Elkadiri S."/>
            <person name="Gnanaolivu R."/>
            <person name="Hughes D."/>
            <person name="Lee S."/>
            <person name="Li M."/>
            <person name="Ming W."/>
            <person name="Munidasa M."/>
            <person name="Muniz J."/>
            <person name="Nguyen L."/>
            <person name="Osuji N."/>
            <person name="Pu L.-L."/>
            <person name="Puazo M."/>
            <person name="Skinner E."/>
            <person name="Qu C."/>
            <person name="Quiroz J."/>
            <person name="Raj R."/>
            <person name="Weissenberger G."/>
            <person name="Xin Y."/>
            <person name="Zou X."/>
            <person name="Han Y."/>
            <person name="Worley K."/>
            <person name="Muzny D."/>
            <person name="Gibbs R."/>
        </authorList>
    </citation>
    <scope>NUCLEOTIDE SEQUENCE</scope>
    <source>
        <strain evidence="11">HAZT.00-mixed</strain>
        <tissue evidence="11">Whole organism</tissue>
    </source>
</reference>
<dbReference type="InterPro" id="IPR001320">
    <property type="entry name" value="Iontro_rcpt_C"/>
</dbReference>
<feature type="non-terminal residue" evidence="11">
    <location>
        <position position="1"/>
    </location>
</feature>
<feature type="non-terminal residue" evidence="11">
    <location>
        <position position="180"/>
    </location>
</feature>
<dbReference type="PANTHER" id="PTHR42643:SF24">
    <property type="entry name" value="IONOTROPIC RECEPTOR 60A"/>
    <property type="match status" value="1"/>
</dbReference>
<keyword evidence="3" id="KW-1003">Cell membrane</keyword>
<feature type="transmembrane region" description="Helical" evidence="9">
    <location>
        <begin position="52"/>
        <end position="71"/>
    </location>
</feature>
<dbReference type="AlphaFoldDB" id="A0A6A0H108"/>
<evidence type="ECO:0000256" key="9">
    <source>
        <dbReference type="SAM" id="Phobius"/>
    </source>
</evidence>
<organism evidence="11">
    <name type="scientific">Hyalella azteca</name>
    <name type="common">Amphipod</name>
    <dbReference type="NCBI Taxonomy" id="294128"/>
    <lineage>
        <taxon>Eukaryota</taxon>
        <taxon>Metazoa</taxon>
        <taxon>Ecdysozoa</taxon>
        <taxon>Arthropoda</taxon>
        <taxon>Crustacea</taxon>
        <taxon>Multicrustacea</taxon>
        <taxon>Malacostraca</taxon>
        <taxon>Eumalacostraca</taxon>
        <taxon>Peracarida</taxon>
        <taxon>Amphipoda</taxon>
        <taxon>Senticaudata</taxon>
        <taxon>Talitrida</taxon>
        <taxon>Talitroidea</taxon>
        <taxon>Hyalellidae</taxon>
        <taxon>Hyalella</taxon>
    </lineage>
</organism>
<keyword evidence="7 11" id="KW-0675">Receptor</keyword>
<sequence length="180" mass="20548">EYDMIVSPLSPNSPRYMAVDLSEFLWAGWVTTIHRKAQVQPDIAGFIKPFSATTWLSVLATFVAFVICFIMTFKMREILSPKASSKRGQHRLSSRDARISVFAVLKILLNQPQENDERSPLMRLLLMTTMLWGFLLSTFYKTFLTSMLVLPRVVEPFNTLEELVTKRTMPHMLSPGSSLS</sequence>
<dbReference type="Proteomes" id="UP000711488">
    <property type="component" value="Unassembled WGS sequence"/>
</dbReference>
<evidence type="ECO:0000256" key="2">
    <source>
        <dbReference type="ARBA" id="ARBA00008685"/>
    </source>
</evidence>
<dbReference type="PANTHER" id="PTHR42643">
    <property type="entry name" value="IONOTROPIC RECEPTOR 20A-RELATED"/>
    <property type="match status" value="1"/>
</dbReference>
<dbReference type="GO" id="GO:0050906">
    <property type="term" value="P:detection of stimulus involved in sensory perception"/>
    <property type="evidence" value="ECO:0007669"/>
    <property type="project" value="UniProtKB-ARBA"/>
</dbReference>
<evidence type="ECO:0000256" key="1">
    <source>
        <dbReference type="ARBA" id="ARBA00004651"/>
    </source>
</evidence>
<evidence type="ECO:0000259" key="10">
    <source>
        <dbReference type="Pfam" id="PF00060"/>
    </source>
</evidence>
<dbReference type="EMBL" id="JQDR03010403">
    <property type="protein sequence ID" value="KAA0194292.1"/>
    <property type="molecule type" value="Genomic_DNA"/>
</dbReference>
<gene>
    <name evidence="11" type="ORF">HAZT_HAZT010472</name>
</gene>
<keyword evidence="5 9" id="KW-1133">Transmembrane helix</keyword>
<comment type="similarity">
    <text evidence="2">Belongs to the glutamate-gated ion channel (TC 1.A.10.1) family.</text>
</comment>
<keyword evidence="8" id="KW-0325">Glycoprotein</keyword>
<keyword evidence="6 9" id="KW-0472">Membrane</keyword>
<evidence type="ECO:0000256" key="8">
    <source>
        <dbReference type="ARBA" id="ARBA00023180"/>
    </source>
</evidence>
<evidence type="ECO:0000313" key="11">
    <source>
        <dbReference type="EMBL" id="KAA0194292.1"/>
    </source>
</evidence>
<accession>A0A6A0H108</accession>
<keyword evidence="4 9" id="KW-0812">Transmembrane</keyword>
<protein>
    <submittedName>
        <fullName evidence="11">Ionotropic receptor 160</fullName>
    </submittedName>
</protein>
<comment type="caution">
    <text evidence="11">The sequence shown here is derived from an EMBL/GenBank/DDBJ whole genome shotgun (WGS) entry which is preliminary data.</text>
</comment>
<reference evidence="11" key="3">
    <citation type="submission" date="2019-06" db="EMBL/GenBank/DDBJ databases">
        <authorList>
            <person name="Poynton C."/>
            <person name="Hasenbein S."/>
            <person name="Benoit J.B."/>
            <person name="Sepulveda M.S."/>
            <person name="Poelchau M.F."/>
            <person name="Murali S.C."/>
            <person name="Chen S."/>
            <person name="Glastad K.M."/>
            <person name="Werren J.H."/>
            <person name="Vineis J.H."/>
            <person name="Bowen J.L."/>
            <person name="Friedrich M."/>
            <person name="Jones J."/>
            <person name="Robertson H.M."/>
            <person name="Feyereisen R."/>
            <person name="Mechler-Hickson A."/>
            <person name="Mathers N."/>
            <person name="Lee C.E."/>
            <person name="Colbourne J.K."/>
            <person name="Biales A."/>
            <person name="Johnston J.S."/>
            <person name="Wellborn G.A."/>
            <person name="Rosendale A.J."/>
            <person name="Cridge A.G."/>
            <person name="Munoz-Torres M.C."/>
            <person name="Bain P.A."/>
            <person name="Manny A.R."/>
            <person name="Major K.M."/>
            <person name="Lambert F.N."/>
            <person name="Vulpe C.D."/>
            <person name="Tuck P."/>
            <person name="Blalock B.J."/>
            <person name="Lin Y.-Y."/>
            <person name="Smith M.E."/>
            <person name="Ochoa-Acuna H."/>
            <person name="Chen M.-J.M."/>
            <person name="Childers C.P."/>
            <person name="Qu J."/>
            <person name="Dugan S."/>
            <person name="Lee S.L."/>
            <person name="Chao H."/>
            <person name="Dinh H."/>
            <person name="Han Y."/>
            <person name="Doddapaneni H."/>
            <person name="Worley K.C."/>
            <person name="Muzny D.M."/>
            <person name="Gibbs R.A."/>
            <person name="Richards S."/>
        </authorList>
    </citation>
    <scope>NUCLEOTIDE SEQUENCE</scope>
    <source>
        <strain evidence="11">HAZT.00-mixed</strain>
        <tissue evidence="11">Whole organism</tissue>
    </source>
</reference>
<proteinExistence type="inferred from homology"/>
<evidence type="ECO:0000256" key="7">
    <source>
        <dbReference type="ARBA" id="ARBA00023170"/>
    </source>
</evidence>
<evidence type="ECO:0000256" key="5">
    <source>
        <dbReference type="ARBA" id="ARBA00022989"/>
    </source>
</evidence>
<dbReference type="GO" id="GO:0015276">
    <property type="term" value="F:ligand-gated monoatomic ion channel activity"/>
    <property type="evidence" value="ECO:0007669"/>
    <property type="project" value="InterPro"/>
</dbReference>
<name>A0A6A0H108_HYAAZ</name>
<evidence type="ECO:0000256" key="4">
    <source>
        <dbReference type="ARBA" id="ARBA00022692"/>
    </source>
</evidence>
<dbReference type="Pfam" id="PF00060">
    <property type="entry name" value="Lig_chan"/>
    <property type="match status" value="1"/>
</dbReference>
<dbReference type="GO" id="GO:0005886">
    <property type="term" value="C:plasma membrane"/>
    <property type="evidence" value="ECO:0007669"/>
    <property type="project" value="UniProtKB-SubCell"/>
</dbReference>
<reference evidence="11" key="2">
    <citation type="journal article" date="2018" name="Environ. Sci. Technol.">
        <title>The Toxicogenome of Hyalella azteca: A Model for Sediment Ecotoxicology and Evolutionary Toxicology.</title>
        <authorList>
            <person name="Poynton H.C."/>
            <person name="Hasenbein S."/>
            <person name="Benoit J.B."/>
            <person name="Sepulveda M.S."/>
            <person name="Poelchau M.F."/>
            <person name="Hughes D.S.T."/>
            <person name="Murali S.C."/>
            <person name="Chen S."/>
            <person name="Glastad K.M."/>
            <person name="Goodisman M.A.D."/>
            <person name="Werren J.H."/>
            <person name="Vineis J.H."/>
            <person name="Bowen J.L."/>
            <person name="Friedrich M."/>
            <person name="Jones J."/>
            <person name="Robertson H.M."/>
            <person name="Feyereisen R."/>
            <person name="Mechler-Hickson A."/>
            <person name="Mathers N."/>
            <person name="Lee C.E."/>
            <person name="Colbourne J.K."/>
            <person name="Biales A."/>
            <person name="Johnston J.S."/>
            <person name="Wellborn G.A."/>
            <person name="Rosendale A.J."/>
            <person name="Cridge A.G."/>
            <person name="Munoz-Torres M.C."/>
            <person name="Bain P.A."/>
            <person name="Manny A.R."/>
            <person name="Major K.M."/>
            <person name="Lambert F.N."/>
            <person name="Vulpe C.D."/>
            <person name="Tuck P."/>
            <person name="Blalock B.J."/>
            <person name="Lin Y.Y."/>
            <person name="Smith M.E."/>
            <person name="Ochoa-Acuna H."/>
            <person name="Chen M.M."/>
            <person name="Childers C.P."/>
            <person name="Qu J."/>
            <person name="Dugan S."/>
            <person name="Lee S.L."/>
            <person name="Chao H."/>
            <person name="Dinh H."/>
            <person name="Han Y."/>
            <person name="Doddapaneni H."/>
            <person name="Worley K.C."/>
            <person name="Muzny D.M."/>
            <person name="Gibbs R.A."/>
            <person name="Richards S."/>
        </authorList>
    </citation>
    <scope>NUCLEOTIDE SEQUENCE</scope>
    <source>
        <strain evidence="11">HAZT.00-mixed</strain>
        <tissue evidence="11">Whole organism</tissue>
    </source>
</reference>
<feature type="domain" description="Ionotropic glutamate receptor C-terminal" evidence="10">
    <location>
        <begin position="52"/>
        <end position="166"/>
    </location>
</feature>
<dbReference type="Gene3D" id="1.10.287.70">
    <property type="match status" value="1"/>
</dbReference>
<evidence type="ECO:0000256" key="6">
    <source>
        <dbReference type="ARBA" id="ARBA00023136"/>
    </source>
</evidence>
<evidence type="ECO:0000256" key="3">
    <source>
        <dbReference type="ARBA" id="ARBA00022475"/>
    </source>
</evidence>
<comment type="subcellular location">
    <subcellularLocation>
        <location evidence="1">Cell membrane</location>
        <topology evidence="1">Multi-pass membrane protein</topology>
    </subcellularLocation>
</comment>